<feature type="domain" description="EF-hand" evidence="10">
    <location>
        <begin position="321"/>
        <end position="356"/>
    </location>
</feature>
<dbReference type="EMBL" id="BRYB01002393">
    <property type="protein sequence ID" value="GMI18997.1"/>
    <property type="molecule type" value="Genomic_DNA"/>
</dbReference>
<keyword evidence="2" id="KW-0723">Serine/threonine-protein kinase</keyword>
<dbReference type="SMART" id="SM00054">
    <property type="entry name" value="EFh"/>
    <property type="match status" value="3"/>
</dbReference>
<keyword evidence="3" id="KW-0808">Transferase</keyword>
<dbReference type="Pfam" id="PF00069">
    <property type="entry name" value="Pkinase"/>
    <property type="match status" value="1"/>
</dbReference>
<evidence type="ECO:0000256" key="7">
    <source>
        <dbReference type="ARBA" id="ARBA00024334"/>
    </source>
</evidence>
<keyword evidence="12" id="KW-1185">Reference proteome</keyword>
<reference evidence="11 12" key="1">
    <citation type="journal article" date="2023" name="Commun. Biol.">
        <title>Genome analysis of Parmales, the sister group of diatoms, reveals the evolutionary specialization of diatoms from phago-mixotrophs to photoautotrophs.</title>
        <authorList>
            <person name="Ban H."/>
            <person name="Sato S."/>
            <person name="Yoshikawa S."/>
            <person name="Yamada K."/>
            <person name="Nakamura Y."/>
            <person name="Ichinomiya M."/>
            <person name="Sato N."/>
            <person name="Blanc-Mathieu R."/>
            <person name="Endo H."/>
            <person name="Kuwata A."/>
            <person name="Ogata H."/>
        </authorList>
    </citation>
    <scope>NUCLEOTIDE SEQUENCE [LARGE SCALE GENOMIC DNA]</scope>
</reference>
<dbReference type="CDD" id="cd00051">
    <property type="entry name" value="EFh"/>
    <property type="match status" value="1"/>
</dbReference>
<keyword evidence="4" id="KW-0547">Nucleotide-binding</keyword>
<dbReference type="InterPro" id="IPR002048">
    <property type="entry name" value="EF_hand_dom"/>
</dbReference>
<protein>
    <recommendedName>
        <fullName evidence="13">Calmodulin</fullName>
    </recommendedName>
</protein>
<dbReference type="Gene3D" id="1.10.510.10">
    <property type="entry name" value="Transferase(Phosphotransferase) domain 1"/>
    <property type="match status" value="1"/>
</dbReference>
<dbReference type="Gene3D" id="1.10.238.10">
    <property type="entry name" value="EF-hand"/>
    <property type="match status" value="2"/>
</dbReference>
<name>A0ABQ6M3P9_9STRA</name>
<dbReference type="InterPro" id="IPR011009">
    <property type="entry name" value="Kinase-like_dom_sf"/>
</dbReference>
<keyword evidence="5" id="KW-0418">Kinase</keyword>
<feature type="domain" description="Protein kinase" evidence="9">
    <location>
        <begin position="1"/>
        <end position="244"/>
    </location>
</feature>
<dbReference type="PROSITE" id="PS50011">
    <property type="entry name" value="PROTEIN_KINASE_DOM"/>
    <property type="match status" value="1"/>
</dbReference>
<dbReference type="InterPro" id="IPR008271">
    <property type="entry name" value="Ser/Thr_kinase_AS"/>
</dbReference>
<dbReference type="PROSITE" id="PS50222">
    <property type="entry name" value="EF_HAND_2"/>
    <property type="match status" value="1"/>
</dbReference>
<dbReference type="InterPro" id="IPR011992">
    <property type="entry name" value="EF-hand-dom_pair"/>
</dbReference>
<evidence type="ECO:0000259" key="9">
    <source>
        <dbReference type="PROSITE" id="PS50011"/>
    </source>
</evidence>
<accession>A0ABQ6M3P9</accession>
<sequence>TPPPSPPPRYALKTLQLHQIRADPDALKQLKDEIDILKSLDHPNIVRLEEVYETPDHMFLILELCTGGEMLDRLNSQKGFRYSEKVACEYIKTMVNSIRYVHEHNITHRDLKLENFLLQDPTDTADLKLIDFGLSRHFKKAEKMNVPVGTPYYVAPEVLNGNYDEKCDLWSLGVITYMLLSGTPPFPGNGENEILMRVKKGNYDLNISKFDMVSSHAKDFIKKLLVMDPKKRMSAKQAQEHQWLHDFDVPSEPLDTNIAESLKSFHQYSAMKRLVCEVLAYTLVPEQIHDLRKEFEKIDTENVGEFTIEQFRDALGKSQHVSAEECDQIFLDMDIEHSGKIHWHEFIAATLSKCEYDDRNLKLAFDRLDFDHQGYISKPNLMDIIGMDASEAEVEAMFSEVTDGTRITYEDFVKIMKNNGPPPPPRKDSMAQPSPGRRLSVSNPVLKVDAEGKLEMSGGDSNKDKHQVRNEIHMKIHAAAEERRIQDEAK</sequence>
<evidence type="ECO:0000256" key="4">
    <source>
        <dbReference type="ARBA" id="ARBA00022741"/>
    </source>
</evidence>
<dbReference type="PROSITE" id="PS00108">
    <property type="entry name" value="PROTEIN_KINASE_ST"/>
    <property type="match status" value="1"/>
</dbReference>
<organism evidence="11 12">
    <name type="scientific">Tetraparma gracilis</name>
    <dbReference type="NCBI Taxonomy" id="2962635"/>
    <lineage>
        <taxon>Eukaryota</taxon>
        <taxon>Sar</taxon>
        <taxon>Stramenopiles</taxon>
        <taxon>Ochrophyta</taxon>
        <taxon>Bolidophyceae</taxon>
        <taxon>Parmales</taxon>
        <taxon>Triparmaceae</taxon>
        <taxon>Tetraparma</taxon>
    </lineage>
</organism>
<dbReference type="SUPFAM" id="SSF56112">
    <property type="entry name" value="Protein kinase-like (PK-like)"/>
    <property type="match status" value="1"/>
</dbReference>
<dbReference type="Gene3D" id="3.30.200.20">
    <property type="entry name" value="Phosphorylase Kinase, domain 1"/>
    <property type="match status" value="1"/>
</dbReference>
<gene>
    <name evidence="11" type="ORF">TeGR_g7212</name>
</gene>
<dbReference type="Proteomes" id="UP001165060">
    <property type="component" value="Unassembled WGS sequence"/>
</dbReference>
<dbReference type="InterPro" id="IPR000719">
    <property type="entry name" value="Prot_kinase_dom"/>
</dbReference>
<dbReference type="InterPro" id="IPR050205">
    <property type="entry name" value="CDPK_Ser/Thr_kinases"/>
</dbReference>
<evidence type="ECO:0000256" key="8">
    <source>
        <dbReference type="SAM" id="MobiDB-lite"/>
    </source>
</evidence>
<evidence type="ECO:0000256" key="6">
    <source>
        <dbReference type="ARBA" id="ARBA00022840"/>
    </source>
</evidence>
<comment type="similarity">
    <text evidence="7">Belongs to the protein kinase superfamily. Ser/Thr protein kinase family. CDPK subfamily.</text>
</comment>
<evidence type="ECO:0000256" key="5">
    <source>
        <dbReference type="ARBA" id="ARBA00022777"/>
    </source>
</evidence>
<evidence type="ECO:0000313" key="11">
    <source>
        <dbReference type="EMBL" id="GMI18997.1"/>
    </source>
</evidence>
<evidence type="ECO:0008006" key="13">
    <source>
        <dbReference type="Google" id="ProtNLM"/>
    </source>
</evidence>
<dbReference type="SUPFAM" id="SSF47473">
    <property type="entry name" value="EF-hand"/>
    <property type="match status" value="1"/>
</dbReference>
<comment type="caution">
    <text evidence="11">The sequence shown here is derived from an EMBL/GenBank/DDBJ whole genome shotgun (WGS) entry which is preliminary data.</text>
</comment>
<dbReference type="Pfam" id="PF13499">
    <property type="entry name" value="EF-hand_7"/>
    <property type="match status" value="1"/>
</dbReference>
<evidence type="ECO:0000259" key="10">
    <source>
        <dbReference type="PROSITE" id="PS50222"/>
    </source>
</evidence>
<feature type="non-terminal residue" evidence="11">
    <location>
        <position position="1"/>
    </location>
</feature>
<dbReference type="CDD" id="cd05117">
    <property type="entry name" value="STKc_CAMK"/>
    <property type="match status" value="1"/>
</dbReference>
<evidence type="ECO:0000313" key="12">
    <source>
        <dbReference type="Proteomes" id="UP001165060"/>
    </source>
</evidence>
<dbReference type="SMART" id="SM00220">
    <property type="entry name" value="S_TKc"/>
    <property type="match status" value="1"/>
</dbReference>
<evidence type="ECO:0000256" key="3">
    <source>
        <dbReference type="ARBA" id="ARBA00022679"/>
    </source>
</evidence>
<proteinExistence type="inferred from homology"/>
<evidence type="ECO:0000256" key="1">
    <source>
        <dbReference type="ARBA" id="ARBA00001946"/>
    </source>
</evidence>
<comment type="cofactor">
    <cofactor evidence="1">
        <name>Mg(2+)</name>
        <dbReference type="ChEBI" id="CHEBI:18420"/>
    </cofactor>
</comment>
<feature type="region of interest" description="Disordered" evidence="8">
    <location>
        <begin position="417"/>
        <end position="445"/>
    </location>
</feature>
<dbReference type="PANTHER" id="PTHR24349">
    <property type="entry name" value="SERINE/THREONINE-PROTEIN KINASE"/>
    <property type="match status" value="1"/>
</dbReference>
<keyword evidence="6" id="KW-0067">ATP-binding</keyword>
<evidence type="ECO:0000256" key="2">
    <source>
        <dbReference type="ARBA" id="ARBA00022527"/>
    </source>
</evidence>